<name>A0A1C4YBU7_9ACTN</name>
<feature type="transmembrane region" description="Helical" evidence="1">
    <location>
        <begin position="142"/>
        <end position="161"/>
    </location>
</feature>
<evidence type="ECO:0000313" key="2">
    <source>
        <dbReference type="EMBL" id="SCF17811.1"/>
    </source>
</evidence>
<accession>A0A1C4YBU7</accession>
<evidence type="ECO:0000313" key="3">
    <source>
        <dbReference type="Proteomes" id="UP000198243"/>
    </source>
</evidence>
<feature type="transmembrane region" description="Helical" evidence="1">
    <location>
        <begin position="33"/>
        <end position="54"/>
    </location>
</feature>
<feature type="transmembrane region" description="Helical" evidence="1">
    <location>
        <begin position="98"/>
        <end position="122"/>
    </location>
</feature>
<sequence length="296" mass="32977">MDSWTDPLAVVFLAELCSLILLLLARLTLSGRAASVVTGVLAVVVYWALPYAYLGREHSVREDRSLLGQVRIHDALSVGDVPTHPWWWKEGGKPGRPLIRLAVLATVPVSIASVAFHGWVISTATTILPDHYSYLPVEDGDLPTLLWGVGWLGSFGVLFWARSTRRRAFRAAVDALVERENLDPHLSERDHLHRETTELNRQRAELGSILKSLRETDDAARSEGVPPGLRITLDRLVRLTETALSSTDVILKRDQETTERADAERRQSIRRERWMLVIGALAGLLLAILSHQVGLT</sequence>
<feature type="transmembrane region" description="Helical" evidence="1">
    <location>
        <begin position="274"/>
        <end position="293"/>
    </location>
</feature>
<keyword evidence="3" id="KW-1185">Reference proteome</keyword>
<dbReference type="Proteomes" id="UP000198243">
    <property type="component" value="Chromosome I"/>
</dbReference>
<organism evidence="2 3">
    <name type="scientific">Micromonospora coriariae</name>
    <dbReference type="NCBI Taxonomy" id="285665"/>
    <lineage>
        <taxon>Bacteria</taxon>
        <taxon>Bacillati</taxon>
        <taxon>Actinomycetota</taxon>
        <taxon>Actinomycetes</taxon>
        <taxon>Micromonosporales</taxon>
        <taxon>Micromonosporaceae</taxon>
        <taxon>Micromonospora</taxon>
    </lineage>
</organism>
<dbReference type="AlphaFoldDB" id="A0A1C4YBU7"/>
<reference evidence="3" key="1">
    <citation type="submission" date="2016-06" db="EMBL/GenBank/DDBJ databases">
        <authorList>
            <person name="Varghese N."/>
            <person name="Submissions Spin"/>
        </authorList>
    </citation>
    <scope>NUCLEOTIDE SEQUENCE [LARGE SCALE GENOMIC DNA]</scope>
    <source>
        <strain evidence="3">DSM 44875</strain>
    </source>
</reference>
<gene>
    <name evidence="2" type="ORF">GA0070607_6504</name>
</gene>
<dbReference type="EMBL" id="LT607412">
    <property type="protein sequence ID" value="SCF17811.1"/>
    <property type="molecule type" value="Genomic_DNA"/>
</dbReference>
<keyword evidence="1" id="KW-0472">Membrane</keyword>
<keyword evidence="1" id="KW-1133">Transmembrane helix</keyword>
<proteinExistence type="predicted"/>
<feature type="transmembrane region" description="Helical" evidence="1">
    <location>
        <begin position="7"/>
        <end position="27"/>
    </location>
</feature>
<keyword evidence="1" id="KW-0812">Transmembrane</keyword>
<evidence type="ECO:0000256" key="1">
    <source>
        <dbReference type="SAM" id="Phobius"/>
    </source>
</evidence>
<protein>
    <submittedName>
        <fullName evidence="2">Uncharacterized protein</fullName>
    </submittedName>
</protein>